<proteinExistence type="predicted"/>
<keyword evidence="3" id="KW-1185">Reference proteome</keyword>
<evidence type="ECO:0000256" key="1">
    <source>
        <dbReference type="SAM" id="MobiDB-lite"/>
    </source>
</evidence>
<evidence type="ECO:0000313" key="2">
    <source>
        <dbReference type="EMBL" id="KAK7790517.1"/>
    </source>
</evidence>
<dbReference type="EMBL" id="JAZDUA010000620">
    <property type="protein sequence ID" value="KAK7790517.1"/>
    <property type="molecule type" value="Genomic_DNA"/>
</dbReference>
<gene>
    <name evidence="2" type="ORF">R5R35_005262</name>
</gene>
<organism evidence="2 3">
    <name type="scientific">Gryllus longicercus</name>
    <dbReference type="NCBI Taxonomy" id="2509291"/>
    <lineage>
        <taxon>Eukaryota</taxon>
        <taxon>Metazoa</taxon>
        <taxon>Ecdysozoa</taxon>
        <taxon>Arthropoda</taxon>
        <taxon>Hexapoda</taxon>
        <taxon>Insecta</taxon>
        <taxon>Pterygota</taxon>
        <taxon>Neoptera</taxon>
        <taxon>Polyneoptera</taxon>
        <taxon>Orthoptera</taxon>
        <taxon>Ensifera</taxon>
        <taxon>Gryllidea</taxon>
        <taxon>Grylloidea</taxon>
        <taxon>Gryllidae</taxon>
        <taxon>Gryllinae</taxon>
        <taxon>Gryllus</taxon>
    </lineage>
</organism>
<dbReference type="Proteomes" id="UP001378592">
    <property type="component" value="Unassembled WGS sequence"/>
</dbReference>
<sequence length="123" mass="13378">MGGVVGRARAWARARAPRAAWAAWAGARRANAPLDGARGGAPAGHRTRPHGDTDAPSIKMAQLEVRIGDAVPDGAPPLLLQLFRAYRRRQLDFFRKTLSQVGAQRGGRRFDPPGSQLAWTRNF</sequence>
<name>A0AAN9V2R1_9ORTH</name>
<comment type="caution">
    <text evidence="2">The sequence shown here is derived from an EMBL/GenBank/DDBJ whole genome shotgun (WGS) entry which is preliminary data.</text>
</comment>
<accession>A0AAN9V2R1</accession>
<reference evidence="2 3" key="1">
    <citation type="submission" date="2024-03" db="EMBL/GenBank/DDBJ databases">
        <title>The genome assembly and annotation of the cricket Gryllus longicercus Weissman &amp; Gray.</title>
        <authorList>
            <person name="Szrajer S."/>
            <person name="Gray D."/>
            <person name="Ylla G."/>
        </authorList>
    </citation>
    <scope>NUCLEOTIDE SEQUENCE [LARGE SCALE GENOMIC DNA]</scope>
    <source>
        <strain evidence="2">DAG 2021-001</strain>
        <tissue evidence="2">Whole body minus gut</tissue>
    </source>
</reference>
<feature type="region of interest" description="Disordered" evidence="1">
    <location>
        <begin position="33"/>
        <end position="55"/>
    </location>
</feature>
<protein>
    <submittedName>
        <fullName evidence="2">Uncharacterized protein</fullName>
    </submittedName>
</protein>
<evidence type="ECO:0000313" key="3">
    <source>
        <dbReference type="Proteomes" id="UP001378592"/>
    </source>
</evidence>
<dbReference type="AlphaFoldDB" id="A0AAN9V2R1"/>